<reference evidence="2 3" key="1">
    <citation type="journal article" date="2018" name="Nat. Genet.">
        <title>The Rosa genome provides new insights in the design of modern roses.</title>
        <authorList>
            <person name="Bendahmane M."/>
        </authorList>
    </citation>
    <scope>NUCLEOTIDE SEQUENCE [LARGE SCALE GENOMIC DNA]</scope>
    <source>
        <strain evidence="3">cv. Old Blush</strain>
    </source>
</reference>
<proteinExistence type="predicted"/>
<gene>
    <name evidence="2" type="ORF">RchiOBHm_Chr7g0198801</name>
</gene>
<feature type="domain" description="HAT C-terminal dimerisation" evidence="1">
    <location>
        <begin position="74"/>
        <end position="141"/>
    </location>
</feature>
<accession>A0A2P6P782</accession>
<protein>
    <submittedName>
        <fullName evidence="2">Putative HAT dimerization domain-containing protein</fullName>
    </submittedName>
</protein>
<evidence type="ECO:0000259" key="1">
    <source>
        <dbReference type="Pfam" id="PF05699"/>
    </source>
</evidence>
<dbReference type="PANTHER" id="PTHR45749:SF35">
    <property type="entry name" value="AC-LIKE TRANSPOSASE-RELATED"/>
    <property type="match status" value="1"/>
</dbReference>
<dbReference type="AlphaFoldDB" id="A0A2P6P782"/>
<evidence type="ECO:0000313" key="2">
    <source>
        <dbReference type="EMBL" id="PRQ17788.1"/>
    </source>
</evidence>
<sequence>MKTFESMFGFLFDASKLAYLDDDDLKSCCLNLETALRNGDGSDIDAKYLLMELQILQEMLPNEAYETDRPWTSIQIMEFAKKMDMFPSVMVAYRILLTIPVTVASAERSFSKLKLLKSYLRTTMTQDRLNGLAILTIERNMLVNVDYEKIIDDFASRNARRHHFR</sequence>
<keyword evidence="3" id="KW-1185">Reference proteome</keyword>
<dbReference type="InterPro" id="IPR008906">
    <property type="entry name" value="HATC_C_dom"/>
</dbReference>
<comment type="caution">
    <text evidence="2">The sequence shown here is derived from an EMBL/GenBank/DDBJ whole genome shotgun (WGS) entry which is preliminary data.</text>
</comment>
<dbReference type="EMBL" id="PDCK01000045">
    <property type="protein sequence ID" value="PRQ17788.1"/>
    <property type="molecule type" value="Genomic_DNA"/>
</dbReference>
<dbReference type="GO" id="GO:0046983">
    <property type="term" value="F:protein dimerization activity"/>
    <property type="evidence" value="ECO:0007669"/>
    <property type="project" value="InterPro"/>
</dbReference>
<evidence type="ECO:0000313" key="3">
    <source>
        <dbReference type="Proteomes" id="UP000238479"/>
    </source>
</evidence>
<dbReference type="OMA" id="TFIESRF"/>
<dbReference type="STRING" id="74649.A0A2P6P782"/>
<dbReference type="Proteomes" id="UP000238479">
    <property type="component" value="Chromosome 7"/>
</dbReference>
<dbReference type="Gramene" id="PRQ17788">
    <property type="protein sequence ID" value="PRQ17788"/>
    <property type="gene ID" value="RchiOBHm_Chr7g0198801"/>
</dbReference>
<dbReference type="Pfam" id="PF05699">
    <property type="entry name" value="Dimer_Tnp_hAT"/>
    <property type="match status" value="1"/>
</dbReference>
<dbReference type="PANTHER" id="PTHR45749">
    <property type="match status" value="1"/>
</dbReference>
<name>A0A2P6P782_ROSCH</name>
<organism evidence="2 3">
    <name type="scientific">Rosa chinensis</name>
    <name type="common">China rose</name>
    <dbReference type="NCBI Taxonomy" id="74649"/>
    <lineage>
        <taxon>Eukaryota</taxon>
        <taxon>Viridiplantae</taxon>
        <taxon>Streptophyta</taxon>
        <taxon>Embryophyta</taxon>
        <taxon>Tracheophyta</taxon>
        <taxon>Spermatophyta</taxon>
        <taxon>Magnoliopsida</taxon>
        <taxon>eudicotyledons</taxon>
        <taxon>Gunneridae</taxon>
        <taxon>Pentapetalae</taxon>
        <taxon>rosids</taxon>
        <taxon>fabids</taxon>
        <taxon>Rosales</taxon>
        <taxon>Rosaceae</taxon>
        <taxon>Rosoideae</taxon>
        <taxon>Rosoideae incertae sedis</taxon>
        <taxon>Rosa</taxon>
    </lineage>
</organism>